<comment type="caution">
    <text evidence="1">The sequence shown here is derived from an EMBL/GenBank/DDBJ whole genome shotgun (WGS) entry which is preliminary data.</text>
</comment>
<evidence type="ECO:0000313" key="1">
    <source>
        <dbReference type="EMBL" id="MFE5985543.1"/>
    </source>
</evidence>
<sequence>MPRHDVRVLMEKGTRRARVFLDGRELHGVRAVTTHHEYDAPTRVEFELYTATAAVEYVDNLDEEVSSDAAS</sequence>
<accession>A0ABW6J6J5</accession>
<organism evidence="1 2">
    <name type="scientific">Streptomyces wedmorensis</name>
    <dbReference type="NCBI Taxonomy" id="43759"/>
    <lineage>
        <taxon>Bacteria</taxon>
        <taxon>Bacillati</taxon>
        <taxon>Actinomycetota</taxon>
        <taxon>Actinomycetes</taxon>
        <taxon>Kitasatosporales</taxon>
        <taxon>Streptomycetaceae</taxon>
        <taxon>Streptomyces</taxon>
    </lineage>
</organism>
<dbReference type="EMBL" id="JBHTRV010000055">
    <property type="protein sequence ID" value="MFE5985543.1"/>
    <property type="molecule type" value="Genomic_DNA"/>
</dbReference>
<evidence type="ECO:0000313" key="2">
    <source>
        <dbReference type="Proteomes" id="UP001600424"/>
    </source>
</evidence>
<gene>
    <name evidence="1" type="ORF">ACFQ63_38400</name>
</gene>
<dbReference type="RefSeq" id="WP_386253365.1">
    <property type="nucleotide sequence ID" value="NZ_JBHTRV010000055.1"/>
</dbReference>
<reference evidence="1 2" key="1">
    <citation type="submission" date="2024-09" db="EMBL/GenBank/DDBJ databases">
        <title>The Natural Products Discovery Center: Release of the First 8490 Sequenced Strains for Exploring Actinobacteria Biosynthetic Diversity.</title>
        <authorList>
            <person name="Kalkreuter E."/>
            <person name="Kautsar S.A."/>
            <person name="Yang D."/>
            <person name="Bader C.D."/>
            <person name="Teijaro C.N."/>
            <person name="Fluegel L."/>
            <person name="Davis C.M."/>
            <person name="Simpson J.R."/>
            <person name="Lauterbach L."/>
            <person name="Steele A.D."/>
            <person name="Gui C."/>
            <person name="Meng S."/>
            <person name="Li G."/>
            <person name="Viehrig K."/>
            <person name="Ye F."/>
            <person name="Su P."/>
            <person name="Kiefer A.F."/>
            <person name="Nichols A."/>
            <person name="Cepeda A.J."/>
            <person name="Yan W."/>
            <person name="Fan B."/>
            <person name="Jiang Y."/>
            <person name="Adhikari A."/>
            <person name="Zheng C.-J."/>
            <person name="Schuster L."/>
            <person name="Cowan T.M."/>
            <person name="Smanski M.J."/>
            <person name="Chevrette M.G."/>
            <person name="De Carvalho L.P.S."/>
            <person name="Shen B."/>
        </authorList>
    </citation>
    <scope>NUCLEOTIDE SEQUENCE [LARGE SCALE GENOMIC DNA]</scope>
    <source>
        <strain evidence="1 2">NPDC056472</strain>
    </source>
</reference>
<dbReference type="Proteomes" id="UP001600424">
    <property type="component" value="Unassembled WGS sequence"/>
</dbReference>
<name>A0ABW6J6J5_STRWE</name>
<proteinExistence type="predicted"/>
<keyword evidence="2" id="KW-1185">Reference proteome</keyword>
<protein>
    <submittedName>
        <fullName evidence="1">Uncharacterized protein</fullName>
    </submittedName>
</protein>